<dbReference type="Proteomes" id="UP000887458">
    <property type="component" value="Unassembled WGS sequence"/>
</dbReference>
<gene>
    <name evidence="1" type="ORF">DERP_003530</name>
</gene>
<organism evidence="1 2">
    <name type="scientific">Dermatophagoides pteronyssinus</name>
    <name type="common">European house dust mite</name>
    <dbReference type="NCBI Taxonomy" id="6956"/>
    <lineage>
        <taxon>Eukaryota</taxon>
        <taxon>Metazoa</taxon>
        <taxon>Ecdysozoa</taxon>
        <taxon>Arthropoda</taxon>
        <taxon>Chelicerata</taxon>
        <taxon>Arachnida</taxon>
        <taxon>Acari</taxon>
        <taxon>Acariformes</taxon>
        <taxon>Sarcoptiformes</taxon>
        <taxon>Astigmata</taxon>
        <taxon>Psoroptidia</taxon>
        <taxon>Analgoidea</taxon>
        <taxon>Pyroglyphidae</taxon>
        <taxon>Dermatophagoidinae</taxon>
        <taxon>Dermatophagoides</taxon>
    </lineage>
</organism>
<sequence>MWWEALPACGAMLASLSLLEISPFVFHYLSWGCPMMRESNGHISRMLLRRDQRIAEDFGIRWDAKHMYTYSFGSLTDQVKTEGNYSHYLNAEQQMLQKQQPQQQQK</sequence>
<accession>A0ABQ8JLF3</accession>
<proteinExistence type="predicted"/>
<protein>
    <submittedName>
        <fullName evidence="1">Uncharacterized protein</fullName>
    </submittedName>
</protein>
<comment type="caution">
    <text evidence="1">The sequence shown here is derived from an EMBL/GenBank/DDBJ whole genome shotgun (WGS) entry which is preliminary data.</text>
</comment>
<reference evidence="1 2" key="1">
    <citation type="journal article" date="2018" name="J. Allergy Clin. Immunol.">
        <title>High-quality assembly of Dermatophagoides pteronyssinus genome and transcriptome reveals a wide range of novel allergens.</title>
        <authorList>
            <person name="Liu X.Y."/>
            <person name="Yang K.Y."/>
            <person name="Wang M.Q."/>
            <person name="Kwok J.S."/>
            <person name="Zeng X."/>
            <person name="Yang Z."/>
            <person name="Xiao X.J."/>
            <person name="Lau C.P."/>
            <person name="Li Y."/>
            <person name="Huang Z.M."/>
            <person name="Ba J.G."/>
            <person name="Yim A.K."/>
            <person name="Ouyang C.Y."/>
            <person name="Ngai S.M."/>
            <person name="Chan T.F."/>
            <person name="Leung E.L."/>
            <person name="Liu L."/>
            <person name="Liu Z.G."/>
            <person name="Tsui S.K."/>
        </authorList>
    </citation>
    <scope>NUCLEOTIDE SEQUENCE [LARGE SCALE GENOMIC DNA]</scope>
    <source>
        <strain evidence="1">Derp</strain>
    </source>
</reference>
<keyword evidence="2" id="KW-1185">Reference proteome</keyword>
<reference evidence="1 2" key="2">
    <citation type="journal article" date="2022" name="Mol. Biol. Evol.">
        <title>Comparative Genomics Reveals Insights into the Divergent Evolution of Astigmatic Mites and Household Pest Adaptations.</title>
        <authorList>
            <person name="Xiong Q."/>
            <person name="Wan A.T."/>
            <person name="Liu X."/>
            <person name="Fung C.S."/>
            <person name="Xiao X."/>
            <person name="Malainual N."/>
            <person name="Hou J."/>
            <person name="Wang L."/>
            <person name="Wang M."/>
            <person name="Yang K.Y."/>
            <person name="Cui Y."/>
            <person name="Leung E.L."/>
            <person name="Nong W."/>
            <person name="Shin S.K."/>
            <person name="Au S.W."/>
            <person name="Jeong K.Y."/>
            <person name="Chew F.T."/>
            <person name="Hui J.H."/>
            <person name="Leung T.F."/>
            <person name="Tungtrongchitr A."/>
            <person name="Zhong N."/>
            <person name="Liu Z."/>
            <person name="Tsui S.K."/>
        </authorList>
    </citation>
    <scope>NUCLEOTIDE SEQUENCE [LARGE SCALE GENOMIC DNA]</scope>
    <source>
        <strain evidence="1">Derp</strain>
    </source>
</reference>
<evidence type="ECO:0000313" key="1">
    <source>
        <dbReference type="EMBL" id="KAH9423252.1"/>
    </source>
</evidence>
<name>A0ABQ8JLF3_DERPT</name>
<dbReference type="EMBL" id="NJHN03000032">
    <property type="protein sequence ID" value="KAH9423252.1"/>
    <property type="molecule type" value="Genomic_DNA"/>
</dbReference>
<evidence type="ECO:0000313" key="2">
    <source>
        <dbReference type="Proteomes" id="UP000887458"/>
    </source>
</evidence>